<protein>
    <submittedName>
        <fullName evidence="2">Uncharacterized protein</fullName>
    </submittedName>
</protein>
<gene>
    <name evidence="2" type="ORF">J4Q44_G00343460</name>
</gene>
<evidence type="ECO:0000313" key="2">
    <source>
        <dbReference type="EMBL" id="KAK6295120.1"/>
    </source>
</evidence>
<keyword evidence="3" id="KW-1185">Reference proteome</keyword>
<proteinExistence type="predicted"/>
<dbReference type="EMBL" id="JAGTTL010000034">
    <property type="protein sequence ID" value="KAK6295120.1"/>
    <property type="molecule type" value="Genomic_DNA"/>
</dbReference>
<comment type="caution">
    <text evidence="2">The sequence shown here is derived from an EMBL/GenBank/DDBJ whole genome shotgun (WGS) entry which is preliminary data.</text>
</comment>
<accession>A0AAN8L015</accession>
<feature type="compositionally biased region" description="Basic and acidic residues" evidence="1">
    <location>
        <begin position="66"/>
        <end position="76"/>
    </location>
</feature>
<feature type="region of interest" description="Disordered" evidence="1">
    <location>
        <begin position="63"/>
        <end position="105"/>
    </location>
</feature>
<organism evidence="2 3">
    <name type="scientific">Coregonus suidteri</name>
    <dbReference type="NCBI Taxonomy" id="861788"/>
    <lineage>
        <taxon>Eukaryota</taxon>
        <taxon>Metazoa</taxon>
        <taxon>Chordata</taxon>
        <taxon>Craniata</taxon>
        <taxon>Vertebrata</taxon>
        <taxon>Euteleostomi</taxon>
        <taxon>Actinopterygii</taxon>
        <taxon>Neopterygii</taxon>
        <taxon>Teleostei</taxon>
        <taxon>Protacanthopterygii</taxon>
        <taxon>Salmoniformes</taxon>
        <taxon>Salmonidae</taxon>
        <taxon>Coregoninae</taxon>
        <taxon>Coregonus</taxon>
    </lineage>
</organism>
<reference evidence="2 3" key="1">
    <citation type="submission" date="2021-04" db="EMBL/GenBank/DDBJ databases">
        <authorList>
            <person name="De Guttry C."/>
            <person name="Zahm M."/>
            <person name="Klopp C."/>
            <person name="Cabau C."/>
            <person name="Louis A."/>
            <person name="Berthelot C."/>
            <person name="Parey E."/>
            <person name="Roest Crollius H."/>
            <person name="Montfort J."/>
            <person name="Robinson-Rechavi M."/>
            <person name="Bucao C."/>
            <person name="Bouchez O."/>
            <person name="Gislard M."/>
            <person name="Lluch J."/>
            <person name="Milhes M."/>
            <person name="Lampietro C."/>
            <person name="Lopez Roques C."/>
            <person name="Donnadieu C."/>
            <person name="Braasch I."/>
            <person name="Desvignes T."/>
            <person name="Postlethwait J."/>
            <person name="Bobe J."/>
            <person name="Wedekind C."/>
            <person name="Guiguen Y."/>
        </authorList>
    </citation>
    <scope>NUCLEOTIDE SEQUENCE [LARGE SCALE GENOMIC DNA]</scope>
    <source>
        <strain evidence="2">Cs_M1</strain>
        <tissue evidence="2">Blood</tissue>
    </source>
</reference>
<name>A0AAN8L015_9TELE</name>
<dbReference type="Proteomes" id="UP001356427">
    <property type="component" value="Unassembled WGS sequence"/>
</dbReference>
<evidence type="ECO:0000313" key="3">
    <source>
        <dbReference type="Proteomes" id="UP001356427"/>
    </source>
</evidence>
<evidence type="ECO:0000256" key="1">
    <source>
        <dbReference type="SAM" id="MobiDB-lite"/>
    </source>
</evidence>
<sequence length="105" mass="11637">MQKSIPHPERRIDSFTDSCCHRNIPVETDESMTSSTLDLVWPSGCGPKEEGWFAPEVTVNDVCQVDDPKDPWRSPVEDPLGQPPPPAQSPLPAWATSARRVPPHP</sequence>
<dbReference type="AlphaFoldDB" id="A0AAN8L015"/>